<keyword evidence="1" id="KW-0472">Membrane</keyword>
<dbReference type="AlphaFoldDB" id="A0A0V1IKY6"/>
<proteinExistence type="predicted"/>
<feature type="transmembrane region" description="Helical" evidence="1">
    <location>
        <begin position="65"/>
        <end position="85"/>
    </location>
</feature>
<reference evidence="2 3" key="1">
    <citation type="submission" date="2015-01" db="EMBL/GenBank/DDBJ databases">
        <title>Evolution of Trichinella species and genotypes.</title>
        <authorList>
            <person name="Korhonen P.K."/>
            <person name="Edoardo P."/>
            <person name="Giuseppe L.R."/>
            <person name="Gasser R.B."/>
        </authorList>
    </citation>
    <scope>NUCLEOTIDE SEQUENCE [LARGE SCALE GENOMIC DNA]</scope>
    <source>
        <strain evidence="2">ISS588</strain>
    </source>
</reference>
<evidence type="ECO:0000313" key="3">
    <source>
        <dbReference type="Proteomes" id="UP000054805"/>
    </source>
</evidence>
<dbReference type="EMBL" id="JYDS01000143">
    <property type="protein sequence ID" value="KRZ23490.1"/>
    <property type="molecule type" value="Genomic_DNA"/>
</dbReference>
<protein>
    <submittedName>
        <fullName evidence="2">Uncharacterized protein</fullName>
    </submittedName>
</protein>
<keyword evidence="1" id="KW-0812">Transmembrane</keyword>
<keyword evidence="3" id="KW-1185">Reference proteome</keyword>
<accession>A0A0V1IKY6</accession>
<gene>
    <name evidence="2" type="ORF">T4B_12889</name>
</gene>
<evidence type="ECO:0000313" key="2">
    <source>
        <dbReference type="EMBL" id="KRZ23490.1"/>
    </source>
</evidence>
<organism evidence="2 3">
    <name type="scientific">Trichinella pseudospiralis</name>
    <name type="common">Parasitic roundworm</name>
    <dbReference type="NCBI Taxonomy" id="6337"/>
    <lineage>
        <taxon>Eukaryota</taxon>
        <taxon>Metazoa</taxon>
        <taxon>Ecdysozoa</taxon>
        <taxon>Nematoda</taxon>
        <taxon>Enoplea</taxon>
        <taxon>Dorylaimia</taxon>
        <taxon>Trichinellida</taxon>
        <taxon>Trichinellidae</taxon>
        <taxon>Trichinella</taxon>
    </lineage>
</organism>
<name>A0A0V1IKY6_TRIPS</name>
<dbReference type="Proteomes" id="UP000054805">
    <property type="component" value="Unassembled WGS sequence"/>
</dbReference>
<comment type="caution">
    <text evidence="2">The sequence shown here is derived from an EMBL/GenBank/DDBJ whole genome shotgun (WGS) entry which is preliminary data.</text>
</comment>
<evidence type="ECO:0000256" key="1">
    <source>
        <dbReference type="SAM" id="Phobius"/>
    </source>
</evidence>
<keyword evidence="1" id="KW-1133">Transmembrane helix</keyword>
<sequence>MLSVLLEVDDASLHPLILCDSFALVVENEMANTCLFPMEYILNLKLDIKKKVFYGDCIVFMKVRISIMFCFINITILIQWSVSFISSDHIHKSRRGNGVKCVL</sequence>